<organism evidence="2 3">
    <name type="scientific">Sorghum bicolor</name>
    <name type="common">Sorghum</name>
    <name type="synonym">Sorghum vulgare</name>
    <dbReference type="NCBI Taxonomy" id="4558"/>
    <lineage>
        <taxon>Eukaryota</taxon>
        <taxon>Viridiplantae</taxon>
        <taxon>Streptophyta</taxon>
        <taxon>Embryophyta</taxon>
        <taxon>Tracheophyta</taxon>
        <taxon>Spermatophyta</taxon>
        <taxon>Magnoliopsida</taxon>
        <taxon>Liliopsida</taxon>
        <taxon>Poales</taxon>
        <taxon>Poaceae</taxon>
        <taxon>PACMAD clade</taxon>
        <taxon>Panicoideae</taxon>
        <taxon>Andropogonodae</taxon>
        <taxon>Andropogoneae</taxon>
        <taxon>Sorghinae</taxon>
        <taxon>Sorghum</taxon>
    </lineage>
</organism>
<accession>A0A921RAC0</accession>
<comment type="caution">
    <text evidence="2">The sequence shown here is derived from an EMBL/GenBank/DDBJ whole genome shotgun (WGS) entry which is preliminary data.</text>
</comment>
<gene>
    <name evidence="2" type="ORF">BDA96_03G073900</name>
</gene>
<dbReference type="PANTHER" id="PTHR33074:SF60">
    <property type="entry name" value="DUF1618 DOMAIN-CONTAINING PROTEIN"/>
    <property type="match status" value="1"/>
</dbReference>
<reference evidence="2" key="2">
    <citation type="submission" date="2020-10" db="EMBL/GenBank/DDBJ databases">
        <authorList>
            <person name="Cooper E.A."/>
            <person name="Brenton Z.W."/>
            <person name="Flinn B.S."/>
            <person name="Jenkins J."/>
            <person name="Shu S."/>
            <person name="Flowers D."/>
            <person name="Luo F."/>
            <person name="Wang Y."/>
            <person name="Xia P."/>
            <person name="Barry K."/>
            <person name="Daum C."/>
            <person name="Lipzen A."/>
            <person name="Yoshinaga Y."/>
            <person name="Schmutz J."/>
            <person name="Saski C."/>
            <person name="Vermerris W."/>
            <person name="Kresovich S."/>
        </authorList>
    </citation>
    <scope>NUCLEOTIDE SEQUENCE</scope>
</reference>
<evidence type="ECO:0000259" key="1">
    <source>
        <dbReference type="Pfam" id="PF07762"/>
    </source>
</evidence>
<dbReference type="AlphaFoldDB" id="A0A921RAC0"/>
<dbReference type="InterPro" id="IPR011676">
    <property type="entry name" value="DUF1618"/>
</dbReference>
<dbReference type="Pfam" id="PF07762">
    <property type="entry name" value="DUF1618"/>
    <property type="match status" value="1"/>
</dbReference>
<dbReference type="EMBL" id="CM027682">
    <property type="protein sequence ID" value="KAG0536551.1"/>
    <property type="molecule type" value="Genomic_DNA"/>
</dbReference>
<protein>
    <recommendedName>
        <fullName evidence="1">DUF1618 domain-containing protein</fullName>
    </recommendedName>
</protein>
<proteinExistence type="predicted"/>
<reference evidence="2" key="1">
    <citation type="journal article" date="2019" name="BMC Genomics">
        <title>A new reference genome for Sorghum bicolor reveals high levels of sequence similarity between sweet and grain genotypes: implications for the genetics of sugar metabolism.</title>
        <authorList>
            <person name="Cooper E.A."/>
            <person name="Brenton Z.W."/>
            <person name="Flinn B.S."/>
            <person name="Jenkins J."/>
            <person name="Shu S."/>
            <person name="Flowers D."/>
            <person name="Luo F."/>
            <person name="Wang Y."/>
            <person name="Xia P."/>
            <person name="Barry K."/>
            <person name="Daum C."/>
            <person name="Lipzen A."/>
            <person name="Yoshinaga Y."/>
            <person name="Schmutz J."/>
            <person name="Saski C."/>
            <person name="Vermerris W."/>
            <person name="Kresovich S."/>
        </authorList>
    </citation>
    <scope>NUCLEOTIDE SEQUENCE</scope>
</reference>
<evidence type="ECO:0000313" key="2">
    <source>
        <dbReference type="EMBL" id="KAG0536551.1"/>
    </source>
</evidence>
<evidence type="ECO:0000313" key="3">
    <source>
        <dbReference type="Proteomes" id="UP000807115"/>
    </source>
</evidence>
<sequence>MASGSSDGGNVCPWPASILLAEEAYVGGSRNDTTARARSTFNRTVEITFWIADPPAVSFYTFRCFKAPNSDSKDVDLRVRSAVAGAHGRFVLVRTLLASIAPMYEYFIYKGHPKSPSLESIPPIPFLDMINGAEFGIVPRGDDGHYLLIALRDTANDYRLHIYSSEDATWGTKELPNPCPEVGTIMPDKVFTLGDGFVLWVDLLQGMLLCDVLREPLLAQYIPLPEPLPGNREKVKKCLPGVKFFRDLTCVDGLIKFVEIERREIVREITDVPPEKPFDPRTEDVLYDLELIRLSKRKPVENKPKLERSVDGWSAIVWTREIGSNFWRKGSVVDVNDILVDDSVFSALLSSNKSESSGTGSLTFKNMISVLPTLMSTDGNDILYLKSYIQQLGFSVLAAVDLVEKTLKVEAPGAHPVGKYNTSLQTLRPCALANQLKMTPGIKVSASQIALMGSSANEPNSTAIRVAEPFYQIPRQLAEKVNHAQNGAQSKIAPMGSSANKPNSTAIRVGEPISYESENKRPRLLAEKVNHVQNGAQSTVQNVLISQAHPNQNNMPPRLCFNRYQQPGYSGYSSWPHQNNPPPAPAPSCFNNWAGPYNPIYAPSAPAPNIQSYVNYQSLPQQPLLPEQQITPSMAFGPHMAHRPIYTSTTGMEPYAYGAHSGSGIYHQR</sequence>
<dbReference type="PANTHER" id="PTHR33074">
    <property type="entry name" value="EXPRESSED PROTEIN-RELATED"/>
    <property type="match status" value="1"/>
</dbReference>
<name>A0A921RAC0_SORBI</name>
<dbReference type="Proteomes" id="UP000807115">
    <property type="component" value="Chromosome 3"/>
</dbReference>
<feature type="domain" description="DUF1618" evidence="1">
    <location>
        <begin position="200"/>
        <end position="384"/>
    </location>
</feature>